<dbReference type="Proteomes" id="UP000198901">
    <property type="component" value="Unassembled WGS sequence"/>
</dbReference>
<gene>
    <name evidence="6" type="ORF">SAMN04488090_0292</name>
</gene>
<evidence type="ECO:0000256" key="1">
    <source>
        <dbReference type="ARBA" id="ARBA00022801"/>
    </source>
</evidence>
<dbReference type="InterPro" id="IPR001547">
    <property type="entry name" value="Glyco_hydro_5"/>
</dbReference>
<comment type="similarity">
    <text evidence="3">Belongs to the glycosyl hydrolase 5 (cellulase A) family.</text>
</comment>
<dbReference type="STRING" id="563176.SAMN04488090_0292"/>
<dbReference type="SUPFAM" id="SSF51445">
    <property type="entry name" value="(Trans)glycosidases"/>
    <property type="match status" value="1"/>
</dbReference>
<evidence type="ECO:0000313" key="6">
    <source>
        <dbReference type="EMBL" id="SDL18894.1"/>
    </source>
</evidence>
<sequence length="319" mass="36642">MRIVFFILLSISAFAQTPVRRHGALRVESGRIVDQHGVPPQLRGISFSWSVWGGRKYYSPKVVDWLVKDFKTSLVRVSMAIEPKNGYLSDPEGQKKTVLPVIDRAVKKGIYVLIDWHDHHAEKNQEASRLFFAEMAKRYKGVPNVIYEIWNEPDHQSWEVIKAYAEVIIAEIRKHDPDNLIVVGSPRWDQDVDIAAASPIEGYRNIAYSFHFYASDSSHQEKLRAKAEKAMAAGLALFVTEWGVGESNGDGIFDPEKTQTWYDWMEQHRLSWANWNITDKKETTALLQPGAPADGKWKEDELTPAGRYIRTQLRISYRR</sequence>
<dbReference type="InterPro" id="IPR017853">
    <property type="entry name" value="GH"/>
</dbReference>
<dbReference type="PANTHER" id="PTHR34142:SF1">
    <property type="entry name" value="GLYCOSIDE HYDROLASE FAMILY 5 DOMAIN-CONTAINING PROTEIN"/>
    <property type="match status" value="1"/>
</dbReference>
<evidence type="ECO:0000256" key="4">
    <source>
        <dbReference type="SAM" id="SignalP"/>
    </source>
</evidence>
<dbReference type="EMBL" id="FNGS01000001">
    <property type="protein sequence ID" value="SDL18894.1"/>
    <property type="molecule type" value="Genomic_DNA"/>
</dbReference>
<feature type="domain" description="Glycoside hydrolase family 5" evidence="5">
    <location>
        <begin position="33"/>
        <end position="280"/>
    </location>
</feature>
<evidence type="ECO:0000313" key="7">
    <source>
        <dbReference type="Proteomes" id="UP000198901"/>
    </source>
</evidence>
<dbReference type="Gene3D" id="3.20.20.80">
    <property type="entry name" value="Glycosidases"/>
    <property type="match status" value="1"/>
</dbReference>
<evidence type="ECO:0000256" key="3">
    <source>
        <dbReference type="RuleBase" id="RU361153"/>
    </source>
</evidence>
<dbReference type="PROSITE" id="PS00659">
    <property type="entry name" value="GLYCOSYL_HYDROL_F5"/>
    <property type="match status" value="1"/>
</dbReference>
<keyword evidence="4" id="KW-0732">Signal</keyword>
<organism evidence="6 7">
    <name type="scientific">Siphonobacter aquaeclarae</name>
    <dbReference type="NCBI Taxonomy" id="563176"/>
    <lineage>
        <taxon>Bacteria</taxon>
        <taxon>Pseudomonadati</taxon>
        <taxon>Bacteroidota</taxon>
        <taxon>Cytophagia</taxon>
        <taxon>Cytophagales</taxon>
        <taxon>Cytophagaceae</taxon>
        <taxon>Siphonobacter</taxon>
    </lineage>
</organism>
<dbReference type="GO" id="GO:0000272">
    <property type="term" value="P:polysaccharide catabolic process"/>
    <property type="evidence" value="ECO:0007669"/>
    <property type="project" value="InterPro"/>
</dbReference>
<feature type="chain" id="PRO_5012836859" evidence="4">
    <location>
        <begin position="16"/>
        <end position="319"/>
    </location>
</feature>
<keyword evidence="2 3" id="KW-0326">Glycosidase</keyword>
<dbReference type="Pfam" id="PF00150">
    <property type="entry name" value="Cellulase"/>
    <property type="match status" value="1"/>
</dbReference>
<dbReference type="PANTHER" id="PTHR34142">
    <property type="entry name" value="ENDO-BETA-1,4-GLUCANASE A"/>
    <property type="match status" value="1"/>
</dbReference>
<name>A0A1G9I1V3_9BACT</name>
<evidence type="ECO:0000259" key="5">
    <source>
        <dbReference type="Pfam" id="PF00150"/>
    </source>
</evidence>
<evidence type="ECO:0000256" key="2">
    <source>
        <dbReference type="ARBA" id="ARBA00023295"/>
    </source>
</evidence>
<dbReference type="GO" id="GO:0004553">
    <property type="term" value="F:hydrolase activity, hydrolyzing O-glycosyl compounds"/>
    <property type="evidence" value="ECO:0007669"/>
    <property type="project" value="InterPro"/>
</dbReference>
<dbReference type="InterPro" id="IPR018087">
    <property type="entry name" value="Glyco_hydro_5_CS"/>
</dbReference>
<dbReference type="AlphaFoldDB" id="A0A1G9I1V3"/>
<feature type="signal peptide" evidence="4">
    <location>
        <begin position="1"/>
        <end position="15"/>
    </location>
</feature>
<protein>
    <submittedName>
        <fullName evidence="6">Endoglucanase</fullName>
    </submittedName>
</protein>
<dbReference type="OrthoDB" id="154460at2"/>
<keyword evidence="1 3" id="KW-0378">Hydrolase</keyword>
<reference evidence="6 7" key="1">
    <citation type="submission" date="2016-10" db="EMBL/GenBank/DDBJ databases">
        <authorList>
            <person name="de Groot N.N."/>
        </authorList>
    </citation>
    <scope>NUCLEOTIDE SEQUENCE [LARGE SCALE GENOMIC DNA]</scope>
    <source>
        <strain evidence="6 7">DSM 21668</strain>
    </source>
</reference>
<proteinExistence type="inferred from homology"/>
<keyword evidence="7" id="KW-1185">Reference proteome</keyword>
<accession>A0A1G9I1V3</accession>
<dbReference type="RefSeq" id="WP_093196781.1">
    <property type="nucleotide sequence ID" value="NZ_FNGS01000001.1"/>
</dbReference>